<evidence type="ECO:0000256" key="6">
    <source>
        <dbReference type="PIRSR" id="PIRSR602081-2"/>
    </source>
</evidence>
<dbReference type="GO" id="GO:0003684">
    <property type="term" value="F:damaged DNA binding"/>
    <property type="evidence" value="ECO:0007669"/>
    <property type="project" value="TreeGrafter"/>
</dbReference>
<dbReference type="GO" id="GO:0071949">
    <property type="term" value="F:FAD binding"/>
    <property type="evidence" value="ECO:0007669"/>
    <property type="project" value="TreeGrafter"/>
</dbReference>
<feature type="binding site" evidence="5">
    <location>
        <begin position="165"/>
        <end position="169"/>
    </location>
    <ligand>
        <name>FAD</name>
        <dbReference type="ChEBI" id="CHEBI:57692"/>
    </ligand>
</feature>
<dbReference type="Pfam" id="PF03441">
    <property type="entry name" value="FAD_binding_7"/>
    <property type="match status" value="1"/>
</dbReference>
<organism evidence="9 10">
    <name type="scientific">Athelia psychrophila</name>
    <dbReference type="NCBI Taxonomy" id="1759441"/>
    <lineage>
        <taxon>Eukaryota</taxon>
        <taxon>Fungi</taxon>
        <taxon>Dikarya</taxon>
        <taxon>Basidiomycota</taxon>
        <taxon>Agaricomycotina</taxon>
        <taxon>Agaricomycetes</taxon>
        <taxon>Agaricomycetidae</taxon>
        <taxon>Atheliales</taxon>
        <taxon>Atheliaceae</taxon>
        <taxon>Athelia</taxon>
    </lineage>
</organism>
<keyword evidence="10" id="KW-1185">Reference proteome</keyword>
<evidence type="ECO:0000313" key="9">
    <source>
        <dbReference type="EMBL" id="KZP17951.1"/>
    </source>
</evidence>
<name>A0A166GLE4_9AGAM</name>
<dbReference type="OrthoDB" id="435881at2759"/>
<keyword evidence="2 5" id="KW-0285">Flavoprotein</keyword>
<dbReference type="PANTHER" id="PTHR11455:SF22">
    <property type="entry name" value="CRYPTOCHROME DASH"/>
    <property type="match status" value="1"/>
</dbReference>
<dbReference type="PRINTS" id="PR00147">
    <property type="entry name" value="DNAPHOTLYASE"/>
</dbReference>
<dbReference type="SUPFAM" id="SSF48173">
    <property type="entry name" value="Cryptochrome/photolyase FAD-binding domain"/>
    <property type="match status" value="1"/>
</dbReference>
<dbReference type="Proteomes" id="UP000076532">
    <property type="component" value="Unassembled WGS sequence"/>
</dbReference>
<feature type="site" description="Electron transfer via tryptophanyl radical" evidence="6">
    <location>
        <position position="307"/>
    </location>
</feature>
<dbReference type="STRING" id="436010.A0A166GLE4"/>
<keyword evidence="3 5" id="KW-0274">FAD</keyword>
<protein>
    <recommendedName>
        <fullName evidence="7">Cryptochrome DASH</fullName>
    </recommendedName>
</protein>
<reference evidence="9 10" key="1">
    <citation type="journal article" date="2016" name="Mol. Biol. Evol.">
        <title>Comparative Genomics of Early-Diverging Mushroom-Forming Fungi Provides Insights into the Origins of Lignocellulose Decay Capabilities.</title>
        <authorList>
            <person name="Nagy L.G."/>
            <person name="Riley R."/>
            <person name="Tritt A."/>
            <person name="Adam C."/>
            <person name="Daum C."/>
            <person name="Floudas D."/>
            <person name="Sun H."/>
            <person name="Yadav J.S."/>
            <person name="Pangilinan J."/>
            <person name="Larsson K.H."/>
            <person name="Matsuura K."/>
            <person name="Barry K."/>
            <person name="Labutti K."/>
            <person name="Kuo R."/>
            <person name="Ohm R.A."/>
            <person name="Bhattacharya S.S."/>
            <person name="Shirouzu T."/>
            <person name="Yoshinaga Y."/>
            <person name="Martin F.M."/>
            <person name="Grigoriev I.V."/>
            <person name="Hibbett D.S."/>
        </authorList>
    </citation>
    <scope>NUCLEOTIDE SEQUENCE [LARGE SCALE GENOMIC DNA]</scope>
    <source>
        <strain evidence="9 10">CBS 109695</strain>
    </source>
</reference>
<dbReference type="Gene3D" id="1.10.579.10">
    <property type="entry name" value="DNA Cyclobutane Dipyrimidine Photolyase, subunit A, domain 3"/>
    <property type="match status" value="1"/>
</dbReference>
<comment type="cofactor">
    <cofactor evidence="7">
        <name>(6R)-5,10-methylene-5,6,7,8-tetrahydrofolate</name>
        <dbReference type="ChEBI" id="CHEBI:15636"/>
    </cofactor>
    <text evidence="7">Binds 1 5,10-methenyltetrahydrofolate (MTHF) per subunit.</text>
</comment>
<dbReference type="InterPro" id="IPR036155">
    <property type="entry name" value="Crypto/Photolyase_N_sf"/>
</dbReference>
<evidence type="ECO:0000256" key="1">
    <source>
        <dbReference type="ARBA" id="ARBA00005862"/>
    </source>
</evidence>
<dbReference type="AlphaFoldDB" id="A0A166GLE4"/>
<dbReference type="PANTHER" id="PTHR11455">
    <property type="entry name" value="CRYPTOCHROME"/>
    <property type="match status" value="1"/>
</dbReference>
<dbReference type="EMBL" id="KV417577">
    <property type="protein sequence ID" value="KZP17951.1"/>
    <property type="molecule type" value="Genomic_DNA"/>
</dbReference>
<evidence type="ECO:0000313" key="10">
    <source>
        <dbReference type="Proteomes" id="UP000076532"/>
    </source>
</evidence>
<accession>A0A166GLE4</accession>
<dbReference type="InterPro" id="IPR036134">
    <property type="entry name" value="Crypto/Photolyase_FAD-like_sf"/>
</dbReference>
<feature type="site" description="Electron transfer via tryptophanyl radical" evidence="6">
    <location>
        <position position="330"/>
    </location>
</feature>
<dbReference type="InterPro" id="IPR002081">
    <property type="entry name" value="Cryptochrome/DNA_photolyase_1"/>
</dbReference>
<feature type="domain" description="Cryptochrome/DNA photolyase FAD-binding" evidence="8">
    <location>
        <begin position="215"/>
        <end position="395"/>
    </location>
</feature>
<evidence type="ECO:0000256" key="4">
    <source>
        <dbReference type="ARBA" id="ARBA00022991"/>
    </source>
</evidence>
<evidence type="ECO:0000259" key="8">
    <source>
        <dbReference type="Pfam" id="PF03441"/>
    </source>
</evidence>
<dbReference type="GO" id="GO:0003904">
    <property type="term" value="F:deoxyribodipyrimidine photo-lyase activity"/>
    <property type="evidence" value="ECO:0007669"/>
    <property type="project" value="TreeGrafter"/>
</dbReference>
<keyword evidence="4 7" id="KW-0157">Chromophore</keyword>
<sequence length="426" mass="47457">MSKGIATEEKAEEGAVRRLAHRLGVEFKLWADESYLIHPKDLLTSPEEVSDVFTSFRKSVEPLRDNVRSPLPIPSKLPPFPADVPEQAEPFVTPASLDDMVSRLKAPMKDLGLSNPPSYPEGAATSHPFRGGETQARARLDHLVQSGTMTNYKDTRNGLLGTDYSTKLSAWLALGCITARQIHSAMYTLEEGSAYTNALGHGKGENKGTTAVRFELLWRDYMALCALKYGADLFSLGGFAHSGQPYNTSEWSLLADQPEAFQRWQEGSTGLGLIDASQRELFLTGYTSNRTRQNVACFLAKDLGIDWRLGAEWYESMLVDYEVASNWGNWQYNAGVGNDPRGVGRKFNPVKQAHDYDMGAKYCRTWLPELRGAERDETVWQAWTLSKAEREKLGVVGLQWVERPLKQISWGKLGKGRKSGKGNKST</sequence>
<feature type="binding site" evidence="5">
    <location>
        <position position="152"/>
    </location>
    <ligand>
        <name>FAD</name>
        <dbReference type="ChEBI" id="CHEBI:57692"/>
    </ligand>
</feature>
<dbReference type="SUPFAM" id="SSF52425">
    <property type="entry name" value="Cryptochrome/photolyase, N-terminal domain"/>
    <property type="match status" value="1"/>
</dbReference>
<evidence type="ECO:0000256" key="3">
    <source>
        <dbReference type="ARBA" id="ARBA00022827"/>
    </source>
</evidence>
<proteinExistence type="inferred from homology"/>
<comment type="function">
    <text evidence="7">May have a photoreceptor function.</text>
</comment>
<dbReference type="InterPro" id="IPR005101">
    <property type="entry name" value="Cryptochr/Photolyase_FAD-bd"/>
</dbReference>
<dbReference type="InterPro" id="IPR014133">
    <property type="entry name" value="Cry_DASH"/>
</dbReference>
<dbReference type="NCBIfam" id="TIGR02765">
    <property type="entry name" value="crypto_DASH"/>
    <property type="match status" value="1"/>
</dbReference>
<dbReference type="Gene3D" id="1.25.40.80">
    <property type="match status" value="1"/>
</dbReference>
<dbReference type="GO" id="GO:0000719">
    <property type="term" value="P:photoreactive repair"/>
    <property type="evidence" value="ECO:0007669"/>
    <property type="project" value="TreeGrafter"/>
</dbReference>
<feature type="site" description="Electron transfer via tryptophanyl radical" evidence="6">
    <location>
        <position position="251"/>
    </location>
</feature>
<evidence type="ECO:0000256" key="7">
    <source>
        <dbReference type="RuleBase" id="RU367151"/>
    </source>
</evidence>
<evidence type="ECO:0000256" key="5">
    <source>
        <dbReference type="PIRSR" id="PIRSR602081-1"/>
    </source>
</evidence>
<comment type="cofactor">
    <cofactor evidence="5 7">
        <name>FAD</name>
        <dbReference type="ChEBI" id="CHEBI:57692"/>
    </cofactor>
    <text evidence="5 7">Binds 1 FAD per subunit.</text>
</comment>
<evidence type="ECO:0000256" key="2">
    <source>
        <dbReference type="ARBA" id="ARBA00022630"/>
    </source>
</evidence>
<gene>
    <name evidence="9" type="ORF">FIBSPDRAFT_864336</name>
</gene>
<comment type="similarity">
    <text evidence="1 7">Belongs to the DNA photolyase class-1 family.</text>
</comment>